<evidence type="ECO:0000313" key="1">
    <source>
        <dbReference type="EMBL" id="OHA96480.1"/>
    </source>
</evidence>
<dbReference type="Proteomes" id="UP000177279">
    <property type="component" value="Unassembled WGS sequence"/>
</dbReference>
<dbReference type="EMBL" id="MHVS01000005">
    <property type="protein sequence ID" value="OHA96480.1"/>
    <property type="molecule type" value="Genomic_DNA"/>
</dbReference>
<gene>
    <name evidence="1" type="ORF">A3D49_01170</name>
</gene>
<proteinExistence type="predicted"/>
<sequence length="73" mass="8366">MENTVFSTPRPARILDAKYDIYAPTLRQMGLPTQEFRAAGMVDGRVIVHPDDVAEEARQKPFFVRRNIVEFAD</sequence>
<comment type="caution">
    <text evidence="1">The sequence shown here is derived from an EMBL/GenBank/DDBJ whole genome shotgun (WGS) entry which is preliminary data.</text>
</comment>
<dbReference type="AlphaFoldDB" id="A0A1G2TGR7"/>
<organism evidence="1 2">
    <name type="scientific">Candidatus Zambryskibacteria bacterium RIFCSPHIGHO2_02_FULL_43_37</name>
    <dbReference type="NCBI Taxonomy" id="1802749"/>
    <lineage>
        <taxon>Bacteria</taxon>
        <taxon>Candidatus Zambryskiibacteriota</taxon>
    </lineage>
</organism>
<evidence type="ECO:0000313" key="2">
    <source>
        <dbReference type="Proteomes" id="UP000177279"/>
    </source>
</evidence>
<protein>
    <submittedName>
        <fullName evidence="1">Uncharacterized protein</fullName>
    </submittedName>
</protein>
<accession>A0A1G2TGR7</accession>
<reference evidence="1 2" key="1">
    <citation type="journal article" date="2016" name="Nat. Commun.">
        <title>Thousands of microbial genomes shed light on interconnected biogeochemical processes in an aquifer system.</title>
        <authorList>
            <person name="Anantharaman K."/>
            <person name="Brown C.T."/>
            <person name="Hug L.A."/>
            <person name="Sharon I."/>
            <person name="Castelle C.J."/>
            <person name="Probst A.J."/>
            <person name="Thomas B.C."/>
            <person name="Singh A."/>
            <person name="Wilkins M.J."/>
            <person name="Karaoz U."/>
            <person name="Brodie E.L."/>
            <person name="Williams K.H."/>
            <person name="Hubbard S.S."/>
            <person name="Banfield J.F."/>
        </authorList>
    </citation>
    <scope>NUCLEOTIDE SEQUENCE [LARGE SCALE GENOMIC DNA]</scope>
</reference>
<name>A0A1G2TGR7_9BACT</name>